<feature type="region of interest" description="Disordered" evidence="1">
    <location>
        <begin position="127"/>
        <end position="180"/>
    </location>
</feature>
<sequence>MHRPVYPYPMSRPVSVTPALSKTCLTLLSPNFSCPPITTIIPPSCHYKPLPSTPTMIYTSGFSDFQWVAASPAIEHRPQPYTFGEPMSPIVEESESEEIPFREESSGVETVYISYTFGAPMSPIVEESETEEFAMSEDLSTTKDVDPVSNSSSSSTSRPRKAGLARPRPPRRHPVPWGPLIPRSMAQRAWGVGYSPSWHNQVGSTQYETKTFAAPHHGTELIQSTKSDPSAAPGIAPTKDGANRSTRLGSFSYPSETPDLATEELAAIAACSGMGLSGISKLGPPGLAVYYMSQEV</sequence>
<feature type="region of interest" description="Disordered" evidence="1">
    <location>
        <begin position="223"/>
        <end position="246"/>
    </location>
</feature>
<evidence type="ECO:0000256" key="1">
    <source>
        <dbReference type="SAM" id="MobiDB-lite"/>
    </source>
</evidence>
<organism evidence="2 3">
    <name type="scientific">Ephemerocybe angulata</name>
    <dbReference type="NCBI Taxonomy" id="980116"/>
    <lineage>
        <taxon>Eukaryota</taxon>
        <taxon>Fungi</taxon>
        <taxon>Dikarya</taxon>
        <taxon>Basidiomycota</taxon>
        <taxon>Agaricomycotina</taxon>
        <taxon>Agaricomycetes</taxon>
        <taxon>Agaricomycetidae</taxon>
        <taxon>Agaricales</taxon>
        <taxon>Agaricineae</taxon>
        <taxon>Psathyrellaceae</taxon>
        <taxon>Ephemerocybe</taxon>
    </lineage>
</organism>
<evidence type="ECO:0000313" key="3">
    <source>
        <dbReference type="Proteomes" id="UP000541558"/>
    </source>
</evidence>
<dbReference type="EMBL" id="JAACJK010000009">
    <property type="protein sequence ID" value="KAF5339209.1"/>
    <property type="molecule type" value="Genomic_DNA"/>
</dbReference>
<name>A0A8H5FJL6_9AGAR</name>
<protein>
    <submittedName>
        <fullName evidence="2">Uncharacterized protein</fullName>
    </submittedName>
</protein>
<comment type="caution">
    <text evidence="2">The sequence shown here is derived from an EMBL/GenBank/DDBJ whole genome shotgun (WGS) entry which is preliminary data.</text>
</comment>
<dbReference type="AlphaFoldDB" id="A0A8H5FJL6"/>
<evidence type="ECO:0000313" key="2">
    <source>
        <dbReference type="EMBL" id="KAF5339209.1"/>
    </source>
</evidence>
<accession>A0A8H5FJL6</accession>
<proteinExistence type="predicted"/>
<feature type="compositionally biased region" description="Basic residues" evidence="1">
    <location>
        <begin position="158"/>
        <end position="174"/>
    </location>
</feature>
<reference evidence="2 3" key="1">
    <citation type="journal article" date="2020" name="ISME J.">
        <title>Uncovering the hidden diversity of litter-decomposition mechanisms in mushroom-forming fungi.</title>
        <authorList>
            <person name="Floudas D."/>
            <person name="Bentzer J."/>
            <person name="Ahren D."/>
            <person name="Johansson T."/>
            <person name="Persson P."/>
            <person name="Tunlid A."/>
        </authorList>
    </citation>
    <scope>NUCLEOTIDE SEQUENCE [LARGE SCALE GENOMIC DNA]</scope>
    <source>
        <strain evidence="2 3">CBS 175.51</strain>
    </source>
</reference>
<dbReference type="Proteomes" id="UP000541558">
    <property type="component" value="Unassembled WGS sequence"/>
</dbReference>
<gene>
    <name evidence="2" type="ORF">D9611_011134</name>
</gene>
<keyword evidence="3" id="KW-1185">Reference proteome</keyword>